<evidence type="ECO:0000256" key="1">
    <source>
        <dbReference type="SAM" id="Phobius"/>
    </source>
</evidence>
<comment type="caution">
    <text evidence="2">The sequence shown here is derived from an EMBL/GenBank/DDBJ whole genome shotgun (WGS) entry which is preliminary data.</text>
</comment>
<keyword evidence="1" id="KW-1133">Transmembrane helix</keyword>
<reference evidence="2" key="1">
    <citation type="submission" date="2021-11" db="EMBL/GenBank/DDBJ databases">
        <authorList>
            <person name="Schell T."/>
        </authorList>
    </citation>
    <scope>NUCLEOTIDE SEQUENCE</scope>
    <source>
        <strain evidence="2">M5</strain>
    </source>
</reference>
<organism evidence="2 3">
    <name type="scientific">Daphnia galeata</name>
    <dbReference type="NCBI Taxonomy" id="27404"/>
    <lineage>
        <taxon>Eukaryota</taxon>
        <taxon>Metazoa</taxon>
        <taxon>Ecdysozoa</taxon>
        <taxon>Arthropoda</taxon>
        <taxon>Crustacea</taxon>
        <taxon>Branchiopoda</taxon>
        <taxon>Diplostraca</taxon>
        <taxon>Cladocera</taxon>
        <taxon>Anomopoda</taxon>
        <taxon>Daphniidae</taxon>
        <taxon>Daphnia</taxon>
    </lineage>
</organism>
<keyword evidence="1" id="KW-0472">Membrane</keyword>
<dbReference type="Proteomes" id="UP000789390">
    <property type="component" value="Unassembled WGS sequence"/>
</dbReference>
<gene>
    <name evidence="2" type="ORF">DGAL_LOCUS9914</name>
</gene>
<evidence type="ECO:0000313" key="3">
    <source>
        <dbReference type="Proteomes" id="UP000789390"/>
    </source>
</evidence>
<protein>
    <submittedName>
        <fullName evidence="2">Uncharacterized protein</fullName>
    </submittedName>
</protein>
<accession>A0A8J2RP04</accession>
<evidence type="ECO:0000313" key="2">
    <source>
        <dbReference type="EMBL" id="CAH0106756.1"/>
    </source>
</evidence>
<sequence>MQDSCVESVRTCPVGPLIPSMQAYLISVLFGCSVIFSLTLHSTAIPMSDTVHQLRSAANECSFHHRAVSVVDELMELGKHPHTVCPFRVENKTLKQDHPLGNVVIDIDDIVCLGSCRNENCGGTGHSCKQLMTTLQISISNPGTGLTESIISTNVAVGCSCTPQDPGALVYSRHDRVCQAAHIDRRRIFQRFHSYEGSCSEQLEVHIFSKD</sequence>
<name>A0A8J2RP04_9CRUS</name>
<keyword evidence="3" id="KW-1185">Reference proteome</keyword>
<feature type="transmembrane region" description="Helical" evidence="1">
    <location>
        <begin position="23"/>
        <end position="45"/>
    </location>
</feature>
<dbReference type="AlphaFoldDB" id="A0A8J2RP04"/>
<dbReference type="EMBL" id="CAKKLH010000235">
    <property type="protein sequence ID" value="CAH0106756.1"/>
    <property type="molecule type" value="Genomic_DNA"/>
</dbReference>
<keyword evidence="1" id="KW-0812">Transmembrane</keyword>
<proteinExistence type="predicted"/>